<evidence type="ECO:0000313" key="2">
    <source>
        <dbReference type="EMBL" id="KRY05571.1"/>
    </source>
</evidence>
<dbReference type="EMBL" id="JYDH01003579">
    <property type="protein sequence ID" value="KRY05571.1"/>
    <property type="molecule type" value="Genomic_DNA"/>
</dbReference>
<feature type="compositionally biased region" description="Basic and acidic residues" evidence="1">
    <location>
        <begin position="1"/>
        <end position="11"/>
    </location>
</feature>
<evidence type="ECO:0000256" key="1">
    <source>
        <dbReference type="SAM" id="MobiDB-lite"/>
    </source>
</evidence>
<dbReference type="InParanoid" id="A0A0V0YZW6"/>
<comment type="caution">
    <text evidence="2">The sequence shown here is derived from an EMBL/GenBank/DDBJ whole genome shotgun (WGS) entry which is preliminary data.</text>
</comment>
<accession>A0A0V0YZW6</accession>
<protein>
    <submittedName>
        <fullName evidence="2">Uncharacterized protein</fullName>
    </submittedName>
</protein>
<keyword evidence="3" id="KW-1185">Reference proteome</keyword>
<proteinExistence type="predicted"/>
<sequence length="37" mass="4214">MRKKEQGESRKCKNGTFGRYSENGGHSTNTIGYCFIQ</sequence>
<gene>
    <name evidence="2" type="ORF">T01_8116</name>
</gene>
<dbReference type="Proteomes" id="UP000054776">
    <property type="component" value="Unassembled WGS sequence"/>
</dbReference>
<reference evidence="2 3" key="1">
    <citation type="submission" date="2015-01" db="EMBL/GenBank/DDBJ databases">
        <title>Evolution of Trichinella species and genotypes.</title>
        <authorList>
            <person name="Korhonen P.K."/>
            <person name="Edoardo P."/>
            <person name="Giuseppe L.R."/>
            <person name="Gasser R.B."/>
        </authorList>
    </citation>
    <scope>NUCLEOTIDE SEQUENCE [LARGE SCALE GENOMIC DNA]</scope>
    <source>
        <strain evidence="2">ISS3</strain>
    </source>
</reference>
<feature type="region of interest" description="Disordered" evidence="1">
    <location>
        <begin position="1"/>
        <end position="26"/>
    </location>
</feature>
<organism evidence="2 3">
    <name type="scientific">Trichinella spiralis</name>
    <name type="common">Trichina worm</name>
    <dbReference type="NCBI Taxonomy" id="6334"/>
    <lineage>
        <taxon>Eukaryota</taxon>
        <taxon>Metazoa</taxon>
        <taxon>Ecdysozoa</taxon>
        <taxon>Nematoda</taxon>
        <taxon>Enoplea</taxon>
        <taxon>Dorylaimia</taxon>
        <taxon>Trichinellida</taxon>
        <taxon>Trichinellidae</taxon>
        <taxon>Trichinella</taxon>
    </lineage>
</organism>
<name>A0A0V0YZW6_TRISP</name>
<dbReference type="AlphaFoldDB" id="A0A0V0YZW6"/>
<evidence type="ECO:0000313" key="3">
    <source>
        <dbReference type="Proteomes" id="UP000054776"/>
    </source>
</evidence>